<keyword evidence="3" id="KW-0378">Hydrolase</keyword>
<evidence type="ECO:0000256" key="1">
    <source>
        <dbReference type="ARBA" id="ARBA00022649"/>
    </source>
</evidence>
<accession>A0A9X4R6C7</accession>
<organism evidence="4 5">
    <name type="scientific">Pelomonas aquatica</name>
    <dbReference type="NCBI Taxonomy" id="431058"/>
    <lineage>
        <taxon>Bacteria</taxon>
        <taxon>Pseudomonadati</taxon>
        <taxon>Pseudomonadota</taxon>
        <taxon>Betaproteobacteria</taxon>
        <taxon>Burkholderiales</taxon>
        <taxon>Sphaerotilaceae</taxon>
        <taxon>Roseateles</taxon>
    </lineage>
</organism>
<name>A0A9X4R6C7_9BURK</name>
<proteinExistence type="predicted"/>
<dbReference type="GO" id="GO:0016787">
    <property type="term" value="F:hydrolase activity"/>
    <property type="evidence" value="ECO:0007669"/>
    <property type="project" value="UniProtKB-KW"/>
</dbReference>
<evidence type="ECO:0000256" key="3">
    <source>
        <dbReference type="ARBA" id="ARBA00022801"/>
    </source>
</evidence>
<dbReference type="GO" id="GO:0110001">
    <property type="term" value="C:toxin-antitoxin complex"/>
    <property type="evidence" value="ECO:0007669"/>
    <property type="project" value="InterPro"/>
</dbReference>
<evidence type="ECO:0000313" key="5">
    <source>
        <dbReference type="Proteomes" id="UP001152766"/>
    </source>
</evidence>
<keyword evidence="2" id="KW-0540">Nuclease</keyword>
<sequence>MNPGPEADKVLLAHMRDCLGRIHEYTNAERARFEGSRLVQDAVIRNLQTLAESSQRWPKP</sequence>
<dbReference type="GO" id="GO:0004540">
    <property type="term" value="F:RNA nuclease activity"/>
    <property type="evidence" value="ECO:0007669"/>
    <property type="project" value="InterPro"/>
</dbReference>
<evidence type="ECO:0000313" key="4">
    <source>
        <dbReference type="EMBL" id="MDG0864611.1"/>
    </source>
</evidence>
<dbReference type="EMBL" id="SGUG01000037">
    <property type="protein sequence ID" value="MDG0864611.1"/>
    <property type="molecule type" value="Genomic_DNA"/>
</dbReference>
<dbReference type="Pfam" id="PF01934">
    <property type="entry name" value="HepT-like"/>
    <property type="match status" value="1"/>
</dbReference>
<evidence type="ECO:0000256" key="2">
    <source>
        <dbReference type="ARBA" id="ARBA00022722"/>
    </source>
</evidence>
<keyword evidence="1" id="KW-1277">Toxin-antitoxin system</keyword>
<keyword evidence="5" id="KW-1185">Reference proteome</keyword>
<dbReference type="RefSeq" id="WP_268153124.1">
    <property type="nucleotide sequence ID" value="NZ_JAPPUW010000019.1"/>
</dbReference>
<dbReference type="InterPro" id="IPR008201">
    <property type="entry name" value="HepT-like"/>
</dbReference>
<dbReference type="Proteomes" id="UP001152766">
    <property type="component" value="Unassembled WGS sequence"/>
</dbReference>
<gene>
    <name evidence="4" type="ORF">EXJ73_19295</name>
</gene>
<reference evidence="4" key="1">
    <citation type="submission" date="2019-02" db="EMBL/GenBank/DDBJ databases">
        <title>Draft genome of the type strain Pelomonas aquatica CCUG 52575T.</title>
        <authorList>
            <person name="Gomila M."/>
            <person name="Lalucat J."/>
        </authorList>
    </citation>
    <scope>NUCLEOTIDE SEQUENCE</scope>
    <source>
        <strain evidence="4">CCUG 52575</strain>
    </source>
</reference>
<dbReference type="AlphaFoldDB" id="A0A9X4R6C7"/>
<comment type="caution">
    <text evidence="4">The sequence shown here is derived from an EMBL/GenBank/DDBJ whole genome shotgun (WGS) entry which is preliminary data.</text>
</comment>
<protein>
    <submittedName>
        <fullName evidence="4">Uncharacterized protein</fullName>
    </submittedName>
</protein>